<accession>A0A6L8W3C5</accession>
<gene>
    <name evidence="3" type="ORF">GQE98_02905</name>
</gene>
<evidence type="ECO:0000256" key="2">
    <source>
        <dbReference type="ARBA" id="ARBA00023002"/>
    </source>
</evidence>
<evidence type="ECO:0000313" key="3">
    <source>
        <dbReference type="EMBL" id="MZR29576.1"/>
    </source>
</evidence>
<dbReference type="PRINTS" id="PR00080">
    <property type="entry name" value="SDRFAMILY"/>
</dbReference>
<dbReference type="SUPFAM" id="SSF51735">
    <property type="entry name" value="NAD(P)-binding Rossmann-fold domains"/>
    <property type="match status" value="1"/>
</dbReference>
<evidence type="ECO:0000256" key="1">
    <source>
        <dbReference type="ARBA" id="ARBA00006484"/>
    </source>
</evidence>
<comment type="similarity">
    <text evidence="1">Belongs to the short-chain dehydrogenases/reductases (SDR) family.</text>
</comment>
<dbReference type="Proteomes" id="UP000476030">
    <property type="component" value="Unassembled WGS sequence"/>
</dbReference>
<reference evidence="3 4" key="1">
    <citation type="submission" date="2019-12" db="EMBL/GenBank/DDBJ databases">
        <title>Snethiella sp. nov. sp. isolated from sea sand.</title>
        <authorList>
            <person name="Kim J."/>
            <person name="Jeong S.E."/>
            <person name="Jung H.S."/>
            <person name="Jeon C.O."/>
        </authorList>
    </citation>
    <scope>NUCLEOTIDE SEQUENCE [LARGE SCALE GENOMIC DNA]</scope>
    <source>
        <strain evidence="3 4">DP05</strain>
    </source>
</reference>
<dbReference type="EMBL" id="WTUW01000001">
    <property type="protein sequence ID" value="MZR29576.1"/>
    <property type="molecule type" value="Genomic_DNA"/>
</dbReference>
<dbReference type="PANTHER" id="PTHR24321">
    <property type="entry name" value="DEHYDROGENASES, SHORT CHAIN"/>
    <property type="match status" value="1"/>
</dbReference>
<sequence>MTRLIKKIALVTGAATGIGLATTRRFIEEGAFVVMTDIDAEAGGNAVKEFGANARFLTHDVTKETDWQRVMATISSDPGRLDILVNNAGILAIGDHQTIEDTDLAHWQAIQQVNVEGVFLGCQAAVKAMKDHGGSIVNISSVAAIVGTPTLAAYGASKAAVRQLTKTVAIHCAKKEYGIRCNSVHPDPVRTNMGDDLMSMYGGDVDAGWKAIPARVPLKTPAEPIDIANCILFLASDEARHVTGTELIVDGGMTAI</sequence>
<evidence type="ECO:0000313" key="4">
    <source>
        <dbReference type="Proteomes" id="UP000476030"/>
    </source>
</evidence>
<protein>
    <submittedName>
        <fullName evidence="3">SDR family oxidoreductase</fullName>
    </submittedName>
</protein>
<keyword evidence="4" id="KW-1185">Reference proteome</keyword>
<dbReference type="GO" id="GO:0016491">
    <property type="term" value="F:oxidoreductase activity"/>
    <property type="evidence" value="ECO:0007669"/>
    <property type="project" value="UniProtKB-KW"/>
</dbReference>
<dbReference type="Pfam" id="PF13561">
    <property type="entry name" value="adh_short_C2"/>
    <property type="match status" value="1"/>
</dbReference>
<dbReference type="FunFam" id="3.40.50.720:FF:000084">
    <property type="entry name" value="Short-chain dehydrogenase reductase"/>
    <property type="match status" value="1"/>
</dbReference>
<comment type="caution">
    <text evidence="3">The sequence shown here is derived from an EMBL/GenBank/DDBJ whole genome shotgun (WGS) entry which is preliminary data.</text>
</comment>
<dbReference type="NCBIfam" id="NF005559">
    <property type="entry name" value="PRK07231.1"/>
    <property type="match status" value="1"/>
</dbReference>
<dbReference type="InterPro" id="IPR002347">
    <property type="entry name" value="SDR_fam"/>
</dbReference>
<dbReference type="Gene3D" id="3.40.50.720">
    <property type="entry name" value="NAD(P)-binding Rossmann-like Domain"/>
    <property type="match status" value="1"/>
</dbReference>
<dbReference type="PANTHER" id="PTHR24321:SF15">
    <property type="entry name" value="OXIDOREDUCTASE UCPA"/>
    <property type="match status" value="1"/>
</dbReference>
<dbReference type="PROSITE" id="PS00061">
    <property type="entry name" value="ADH_SHORT"/>
    <property type="match status" value="1"/>
</dbReference>
<dbReference type="RefSeq" id="WP_161314035.1">
    <property type="nucleotide sequence ID" value="NZ_WTUW01000001.1"/>
</dbReference>
<proteinExistence type="inferred from homology"/>
<keyword evidence="2" id="KW-0560">Oxidoreductase</keyword>
<organism evidence="3 4">
    <name type="scientific">Sneathiella litorea</name>
    <dbReference type="NCBI Taxonomy" id="2606216"/>
    <lineage>
        <taxon>Bacteria</taxon>
        <taxon>Pseudomonadati</taxon>
        <taxon>Pseudomonadota</taxon>
        <taxon>Alphaproteobacteria</taxon>
        <taxon>Sneathiellales</taxon>
        <taxon>Sneathiellaceae</taxon>
        <taxon>Sneathiella</taxon>
    </lineage>
</organism>
<name>A0A6L8W3C5_9PROT</name>
<dbReference type="InterPro" id="IPR020904">
    <property type="entry name" value="Sc_DH/Rdtase_CS"/>
</dbReference>
<dbReference type="InterPro" id="IPR036291">
    <property type="entry name" value="NAD(P)-bd_dom_sf"/>
</dbReference>
<dbReference type="PRINTS" id="PR00081">
    <property type="entry name" value="GDHRDH"/>
</dbReference>
<dbReference type="AlphaFoldDB" id="A0A6L8W3C5"/>